<keyword evidence="6 15" id="KW-0489">Methyltransferase</keyword>
<dbReference type="SUPFAM" id="SSF57667">
    <property type="entry name" value="beta-beta-alpha zinc fingers"/>
    <property type="match status" value="1"/>
</dbReference>
<dbReference type="VEuPathDB" id="FungiDB:C8Q69DRAFT_240763"/>
<evidence type="ECO:0000256" key="8">
    <source>
        <dbReference type="ARBA" id="ARBA00022691"/>
    </source>
</evidence>
<keyword evidence="22" id="KW-1185">Reference proteome</keyword>
<evidence type="ECO:0000256" key="5">
    <source>
        <dbReference type="ARBA" id="ARBA00022553"/>
    </source>
</evidence>
<keyword evidence="11" id="KW-0862">Zinc</keyword>
<dbReference type="RefSeq" id="XP_028485976.1">
    <property type="nucleotide sequence ID" value="XM_028626487.1"/>
</dbReference>
<dbReference type="SUPFAM" id="SSF53335">
    <property type="entry name" value="S-adenosyl-L-methionine-dependent methyltransferases"/>
    <property type="match status" value="1"/>
</dbReference>
<dbReference type="Proteomes" id="UP000283841">
    <property type="component" value="Unassembled WGS sequence"/>
</dbReference>
<dbReference type="PROSITE" id="PS51678">
    <property type="entry name" value="SAM_MT_PRMT"/>
    <property type="match status" value="1"/>
</dbReference>
<dbReference type="EMBL" id="RCNU01000004">
    <property type="protein sequence ID" value="RWQ96331.1"/>
    <property type="molecule type" value="Genomic_DNA"/>
</dbReference>
<evidence type="ECO:0000256" key="9">
    <source>
        <dbReference type="ARBA" id="ARBA00022723"/>
    </source>
</evidence>
<feature type="domain" description="Protein arginine N-methyltransferase 3-like C2H2 zinc finger" evidence="19">
    <location>
        <begin position="79"/>
        <end position="123"/>
    </location>
</feature>
<keyword evidence="9" id="KW-0479">Metal-binding</keyword>
<keyword evidence="5" id="KW-0597">Phosphoprotein</keyword>
<comment type="subcellular location">
    <subcellularLocation>
        <location evidence="2">Cytoplasm</location>
        <location evidence="2">Cytosol</location>
    </subcellularLocation>
    <subcellularLocation>
        <location evidence="1">Nucleus</location>
    </subcellularLocation>
</comment>
<name>A0A443HX58_BYSSP</name>
<evidence type="ECO:0000259" key="20">
    <source>
        <dbReference type="Pfam" id="PF22528"/>
    </source>
</evidence>
<dbReference type="Gene3D" id="3.40.50.150">
    <property type="entry name" value="Vaccinia Virus protein VP39"/>
    <property type="match status" value="1"/>
</dbReference>
<dbReference type="InterPro" id="IPR036236">
    <property type="entry name" value="Znf_C2H2_sf"/>
</dbReference>
<evidence type="ECO:0000256" key="4">
    <source>
        <dbReference type="ARBA" id="ARBA00022490"/>
    </source>
</evidence>
<evidence type="ECO:0000256" key="6">
    <source>
        <dbReference type="ARBA" id="ARBA00022603"/>
    </source>
</evidence>
<comment type="caution">
    <text evidence="21">The sequence shown here is derived from an EMBL/GenBank/DDBJ whole genome shotgun (WGS) entry which is preliminary data.</text>
</comment>
<evidence type="ECO:0000256" key="17">
    <source>
        <dbReference type="SAM" id="MobiDB-lite"/>
    </source>
</evidence>
<evidence type="ECO:0000256" key="3">
    <source>
        <dbReference type="ARBA" id="ARBA00011925"/>
    </source>
</evidence>
<organism evidence="21 22">
    <name type="scientific">Byssochlamys spectabilis</name>
    <name type="common">Paecilomyces variotii</name>
    <dbReference type="NCBI Taxonomy" id="264951"/>
    <lineage>
        <taxon>Eukaryota</taxon>
        <taxon>Fungi</taxon>
        <taxon>Dikarya</taxon>
        <taxon>Ascomycota</taxon>
        <taxon>Pezizomycotina</taxon>
        <taxon>Eurotiomycetes</taxon>
        <taxon>Eurotiomycetidae</taxon>
        <taxon>Eurotiales</taxon>
        <taxon>Thermoascaceae</taxon>
        <taxon>Paecilomyces</taxon>
    </lineage>
</organism>
<dbReference type="GO" id="GO:0042054">
    <property type="term" value="F:histone methyltransferase activity"/>
    <property type="evidence" value="ECO:0007669"/>
    <property type="project" value="TreeGrafter"/>
</dbReference>
<keyword evidence="7 15" id="KW-0808">Transferase</keyword>
<dbReference type="InterPro" id="IPR041698">
    <property type="entry name" value="Methyltransf_25"/>
</dbReference>
<keyword evidence="16" id="KW-0175">Coiled coil</keyword>
<dbReference type="InterPro" id="IPR049482">
    <property type="entry name" value="ANM3-like_C2H2_Zf"/>
</dbReference>
<accession>A0A443HX58</accession>
<feature type="compositionally biased region" description="Acidic residues" evidence="17">
    <location>
        <begin position="35"/>
        <end position="45"/>
    </location>
</feature>
<evidence type="ECO:0000313" key="22">
    <source>
        <dbReference type="Proteomes" id="UP000283841"/>
    </source>
</evidence>
<feature type="compositionally biased region" description="Basic and acidic residues" evidence="17">
    <location>
        <begin position="1"/>
        <end position="11"/>
    </location>
</feature>
<evidence type="ECO:0000256" key="11">
    <source>
        <dbReference type="ARBA" id="ARBA00022833"/>
    </source>
</evidence>
<dbReference type="Gene3D" id="2.70.160.11">
    <property type="entry name" value="Hnrnp arginine n-methyltransferase1"/>
    <property type="match status" value="1"/>
</dbReference>
<dbReference type="GeneID" id="39595764"/>
<dbReference type="GO" id="GO:0008270">
    <property type="term" value="F:zinc ion binding"/>
    <property type="evidence" value="ECO:0007669"/>
    <property type="project" value="UniProtKB-KW"/>
</dbReference>
<dbReference type="EC" id="2.1.1.319" evidence="3"/>
<evidence type="ECO:0000256" key="7">
    <source>
        <dbReference type="ARBA" id="ARBA00022679"/>
    </source>
</evidence>
<dbReference type="InterPro" id="IPR029063">
    <property type="entry name" value="SAM-dependent_MTases_sf"/>
</dbReference>
<sequence>MSASDPRRDLPEADDQFSDSGSSTSDELDITKDEGWEDVEPDDDSQPIVGLFSTDVYPDVQSMLKETKEKYNFDFRRIQKELDLDLLESIKLVNYIRSEVRAGNTKPDISSKAIFEDDIYMRPVLEDDALLYSLEDLGETEAEGDAPVSNATANAKKRVLELQEQLERLQGQFSEYRLAVQKSLDDQLSKEDDSSAAKGPTRKATDRLQEADADYFTSYSYNAIHESMLKDAIRTDSYRDFIYENKRLFKDKVVLDVGCGTGILSMFCAKAGAKMVIAVDNSNIIERAREIVYDNGFGDVIKCVRGKIEEVTLPVPQVDIIVSEWMGYGLLFEAMFDSVIYARDRYLAPGGLMVPSHATLRIAPLADPDFVASHISFWNDVYGFKMSSMLLGIHDEAQVRVIPPSSIVADSNLFLQLPLHTITKEELSFVKDFELTLKEDIDALDGFAIWFDIFFMPSCTSTIPANAVPVDMQKQGFVAFTTGPDGPETHWQQVVLLINHGQKEPAHLKKGQVIKGQIEYRKKEEKSRSLDIEVKWETEGESGKQGWSLQ</sequence>
<dbReference type="STRING" id="264951.A0A443HX58"/>
<evidence type="ECO:0000256" key="15">
    <source>
        <dbReference type="PROSITE-ProRule" id="PRU01015"/>
    </source>
</evidence>
<feature type="coiled-coil region" evidence="16">
    <location>
        <begin position="152"/>
        <end position="179"/>
    </location>
</feature>
<dbReference type="Pfam" id="PF21137">
    <property type="entry name" value="ANM3_C2H2_Zf"/>
    <property type="match status" value="1"/>
</dbReference>
<evidence type="ECO:0000256" key="14">
    <source>
        <dbReference type="ARBA" id="ARBA00049303"/>
    </source>
</evidence>
<dbReference type="PANTHER" id="PTHR11006">
    <property type="entry name" value="PROTEIN ARGININE N-METHYLTRANSFERASE"/>
    <property type="match status" value="1"/>
</dbReference>
<comment type="catalytic activity">
    <reaction evidence="14">
        <text>L-arginyl-[protein] + S-adenosyl-L-methionine = N(omega)-methyl-L-arginyl-[protein] + S-adenosyl-L-homocysteine + H(+)</text>
        <dbReference type="Rhea" id="RHEA:48100"/>
        <dbReference type="Rhea" id="RHEA-COMP:10532"/>
        <dbReference type="Rhea" id="RHEA-COMP:11990"/>
        <dbReference type="ChEBI" id="CHEBI:15378"/>
        <dbReference type="ChEBI" id="CHEBI:29965"/>
        <dbReference type="ChEBI" id="CHEBI:57856"/>
        <dbReference type="ChEBI" id="CHEBI:59789"/>
        <dbReference type="ChEBI" id="CHEBI:65280"/>
    </reaction>
    <physiologicalReaction direction="left-to-right" evidence="14">
        <dbReference type="Rhea" id="RHEA:48101"/>
    </physiologicalReaction>
</comment>
<feature type="domain" description="Methyltransferase" evidence="18">
    <location>
        <begin position="254"/>
        <end position="351"/>
    </location>
</feature>
<reference evidence="21 22" key="1">
    <citation type="journal article" date="2018" name="Front. Microbiol.">
        <title>Genomic and genetic insights into a cosmopolitan fungus, Paecilomyces variotii (Eurotiales).</title>
        <authorList>
            <person name="Urquhart A.S."/>
            <person name="Mondo S.J."/>
            <person name="Makela M.R."/>
            <person name="Hane J.K."/>
            <person name="Wiebenga A."/>
            <person name="He G."/>
            <person name="Mihaltcheva S."/>
            <person name="Pangilinan J."/>
            <person name="Lipzen A."/>
            <person name="Barry K."/>
            <person name="de Vries R.P."/>
            <person name="Grigoriev I.V."/>
            <person name="Idnurm A."/>
        </authorList>
    </citation>
    <scope>NUCLEOTIDE SEQUENCE [LARGE SCALE GENOMIC DNA]</scope>
    <source>
        <strain evidence="21 22">CBS 101075</strain>
    </source>
</reference>
<dbReference type="FunFam" id="3.40.50.150:FF:000034">
    <property type="entry name" value="Protein arginine N-methyltransferase 3"/>
    <property type="match status" value="1"/>
</dbReference>
<evidence type="ECO:0000259" key="18">
    <source>
        <dbReference type="Pfam" id="PF13649"/>
    </source>
</evidence>
<proteinExistence type="predicted"/>
<dbReference type="FunFam" id="2.70.160.11:FF:000016">
    <property type="entry name" value="Protein arginine methyltransferase RmtB"/>
    <property type="match status" value="1"/>
</dbReference>
<dbReference type="Pfam" id="PF13649">
    <property type="entry name" value="Methyltransf_25"/>
    <property type="match status" value="1"/>
</dbReference>
<evidence type="ECO:0000256" key="2">
    <source>
        <dbReference type="ARBA" id="ARBA00004514"/>
    </source>
</evidence>
<keyword evidence="12" id="KW-0539">Nucleus</keyword>
<dbReference type="GO" id="GO:0005634">
    <property type="term" value="C:nucleus"/>
    <property type="evidence" value="ECO:0007669"/>
    <property type="project" value="UniProtKB-SubCell"/>
</dbReference>
<comment type="catalytic activity">
    <reaction evidence="13">
        <text>L-arginyl-[protein] + 2 S-adenosyl-L-methionine = N(omega),N(omega)-dimethyl-L-arginyl-[protein] + 2 S-adenosyl-L-homocysteine + 2 H(+)</text>
        <dbReference type="Rhea" id="RHEA:48096"/>
        <dbReference type="Rhea" id="RHEA-COMP:10532"/>
        <dbReference type="Rhea" id="RHEA-COMP:11991"/>
        <dbReference type="ChEBI" id="CHEBI:15378"/>
        <dbReference type="ChEBI" id="CHEBI:29965"/>
        <dbReference type="ChEBI" id="CHEBI:57856"/>
        <dbReference type="ChEBI" id="CHEBI:59789"/>
        <dbReference type="ChEBI" id="CHEBI:61897"/>
        <dbReference type="EC" id="2.1.1.319"/>
    </reaction>
    <physiologicalReaction direction="left-to-right" evidence="13">
        <dbReference type="Rhea" id="RHEA:48097"/>
    </physiologicalReaction>
</comment>
<keyword evidence="8 15" id="KW-0949">S-adenosyl-L-methionine</keyword>
<dbReference type="InterPro" id="IPR055135">
    <property type="entry name" value="PRMT_dom"/>
</dbReference>
<dbReference type="AlphaFoldDB" id="A0A443HX58"/>
<dbReference type="GO" id="GO:0035242">
    <property type="term" value="F:protein-arginine omega-N asymmetric methyltransferase activity"/>
    <property type="evidence" value="ECO:0007669"/>
    <property type="project" value="UniProtKB-EC"/>
</dbReference>
<evidence type="ECO:0000313" key="21">
    <source>
        <dbReference type="EMBL" id="RWQ96331.1"/>
    </source>
</evidence>
<evidence type="ECO:0000259" key="19">
    <source>
        <dbReference type="Pfam" id="PF21137"/>
    </source>
</evidence>
<evidence type="ECO:0000256" key="1">
    <source>
        <dbReference type="ARBA" id="ARBA00004123"/>
    </source>
</evidence>
<feature type="domain" description="Protein arginine N-methyltransferase" evidence="20">
    <location>
        <begin position="357"/>
        <end position="540"/>
    </location>
</feature>
<dbReference type="GO" id="GO:0032259">
    <property type="term" value="P:methylation"/>
    <property type="evidence" value="ECO:0007669"/>
    <property type="project" value="UniProtKB-KW"/>
</dbReference>
<evidence type="ECO:0000256" key="10">
    <source>
        <dbReference type="ARBA" id="ARBA00022771"/>
    </source>
</evidence>
<keyword evidence="4" id="KW-0963">Cytoplasm</keyword>
<feature type="region of interest" description="Disordered" evidence="17">
    <location>
        <begin position="1"/>
        <end position="46"/>
    </location>
</feature>
<evidence type="ECO:0000256" key="16">
    <source>
        <dbReference type="SAM" id="Coils"/>
    </source>
</evidence>
<dbReference type="InterPro" id="IPR025799">
    <property type="entry name" value="Arg_MeTrfase"/>
</dbReference>
<dbReference type="GO" id="GO:0005829">
    <property type="term" value="C:cytosol"/>
    <property type="evidence" value="ECO:0007669"/>
    <property type="project" value="UniProtKB-SubCell"/>
</dbReference>
<gene>
    <name evidence="21" type="ORF">C8Q69DRAFT_240763</name>
</gene>
<evidence type="ECO:0000256" key="13">
    <source>
        <dbReference type="ARBA" id="ARBA00047384"/>
    </source>
</evidence>
<protein>
    <recommendedName>
        <fullName evidence="3">type I protein arginine methyltransferase</fullName>
        <ecNumber evidence="3">2.1.1.319</ecNumber>
    </recommendedName>
</protein>
<evidence type="ECO:0000256" key="12">
    <source>
        <dbReference type="ARBA" id="ARBA00023242"/>
    </source>
</evidence>
<dbReference type="Pfam" id="PF22528">
    <property type="entry name" value="PRMT_C"/>
    <property type="match status" value="1"/>
</dbReference>
<dbReference type="CDD" id="cd02440">
    <property type="entry name" value="AdoMet_MTases"/>
    <property type="match status" value="1"/>
</dbReference>
<keyword evidence="10" id="KW-0863">Zinc-finger</keyword>
<dbReference type="PANTHER" id="PTHR11006:SF116">
    <property type="entry name" value="PROTEIN METHYLTRANSFERASE"/>
    <property type="match status" value="1"/>
</dbReference>